<dbReference type="InterPro" id="IPR029058">
    <property type="entry name" value="AB_hydrolase_fold"/>
</dbReference>
<reference evidence="2 3" key="1">
    <citation type="journal article" date="2010" name="ChemBioChem">
        <title>Cloning and characterization of the biosynthetic gene cluster of 16-membered macrolide antibiotic FD-891: involvement of a dual functional cytochrome P450 monooxygenase catalyzing epoxidation and hydroxylation.</title>
        <authorList>
            <person name="Kudo F."/>
            <person name="Motegi A."/>
            <person name="Mizoue K."/>
            <person name="Eguchi T."/>
        </authorList>
    </citation>
    <scope>NUCLEOTIDE SEQUENCE [LARGE SCALE GENOMIC DNA]</scope>
    <source>
        <strain evidence="2 3">A-8890</strain>
    </source>
</reference>
<reference evidence="2 3" key="2">
    <citation type="journal article" date="2023" name="ChemBioChem">
        <title>Acyltransferase Domain Exchange between Two Independent Type I Polyketide Synthases in the Same Producer Strain of Macrolide Antibiotics.</title>
        <authorList>
            <person name="Kudo F."/>
            <person name="Kishikawa K."/>
            <person name="Tsuboi K."/>
            <person name="Kido T."/>
            <person name="Usui T."/>
            <person name="Hashimoto J."/>
            <person name="Shin-Ya K."/>
            <person name="Miyanaga A."/>
            <person name="Eguchi T."/>
        </authorList>
    </citation>
    <scope>NUCLEOTIDE SEQUENCE [LARGE SCALE GENOMIC DNA]</scope>
    <source>
        <strain evidence="2 3">A-8890</strain>
    </source>
</reference>
<dbReference type="RefSeq" id="WP_286255257.1">
    <property type="nucleotide sequence ID" value="NZ_AP018448.1"/>
</dbReference>
<dbReference type="Pfam" id="PF12146">
    <property type="entry name" value="Hydrolase_4"/>
    <property type="match status" value="1"/>
</dbReference>
<dbReference type="EMBL" id="AP018448">
    <property type="protein sequence ID" value="BBC35121.1"/>
    <property type="molecule type" value="Genomic_DNA"/>
</dbReference>
<organism evidence="2 3">
    <name type="scientific">Streptomyces graminofaciens</name>
    <dbReference type="NCBI Taxonomy" id="68212"/>
    <lineage>
        <taxon>Bacteria</taxon>
        <taxon>Bacillati</taxon>
        <taxon>Actinomycetota</taxon>
        <taxon>Actinomycetes</taxon>
        <taxon>Kitasatosporales</taxon>
        <taxon>Streptomycetaceae</taxon>
        <taxon>Streptomyces</taxon>
    </lineage>
</organism>
<feature type="domain" description="Serine aminopeptidase S33" evidence="1">
    <location>
        <begin position="99"/>
        <end position="181"/>
    </location>
</feature>
<evidence type="ECO:0000313" key="2">
    <source>
        <dbReference type="EMBL" id="BBC35121.1"/>
    </source>
</evidence>
<dbReference type="InterPro" id="IPR022742">
    <property type="entry name" value="Hydrolase_4"/>
</dbReference>
<proteinExistence type="predicted"/>
<sequence length="302" mass="33689">MTISDSAARQTVTGIVTAFAHPVRTPIMRRPDDYGMDYEDVRFASEDGTTLEGWFIPADSDKLVIANHPGPGNRYGFPGHIEPYNAMVDFEVNFLPDYRNLHDAGYNVLAYDLRNHGQSDSANGGVMSFGLHEYRDVIGSLRYSRRRRGIDNSRIALFSRCLGANSTIIAMSKHPEEFQGIRALIALQPSSFRPIAQGMLAAQGLPDAIDTFALEYKNLSGFDLDELTPTPYAKDVTVPTLVAQVHHDSSTHPSDVQGIYDSLGATDKKLHWIEGTTRRFDGYNYFPENPQLMLEWFASHLA</sequence>
<protein>
    <recommendedName>
        <fullName evidence="1">Serine aminopeptidase S33 domain-containing protein</fullName>
    </recommendedName>
</protein>
<evidence type="ECO:0000313" key="3">
    <source>
        <dbReference type="Proteomes" id="UP001321542"/>
    </source>
</evidence>
<name>A0ABN5VPR0_9ACTN</name>
<accession>A0ABN5VPR0</accession>
<dbReference type="SUPFAM" id="SSF53474">
    <property type="entry name" value="alpha/beta-Hydrolases"/>
    <property type="match status" value="1"/>
</dbReference>
<gene>
    <name evidence="2" type="ORF">SGFS_064150</name>
</gene>
<evidence type="ECO:0000259" key="1">
    <source>
        <dbReference type="Pfam" id="PF12146"/>
    </source>
</evidence>
<dbReference type="Proteomes" id="UP001321542">
    <property type="component" value="Chromosome"/>
</dbReference>
<dbReference type="Gene3D" id="3.40.50.1820">
    <property type="entry name" value="alpha/beta hydrolase"/>
    <property type="match status" value="1"/>
</dbReference>
<keyword evidence="3" id="KW-1185">Reference proteome</keyword>